<feature type="domain" description="DUF4097" evidence="1">
    <location>
        <begin position="127"/>
        <end position="290"/>
    </location>
</feature>
<sequence length="297" mass="34553">MSEDFRFYREYELNNSTDKNIKVEMLVSNIIFDYSAKNEIQIRYKNTLNEFPNINMNKYVNNTNISEDFIDSYKTFSLFKRLALGKDTFVKNWNGEGEYKFLIGYPLEEAILINNKGYIDLKNINIRKNLRVINFIGNSYLKNITSKNLQIENKMGKIDITNIFVENKTSIVNETGNISISNHGNLINDLEINSEYSLISLQGIDARKIEVINKKGRIDMIIKNVENLNIDMEKGNIFLKLYGDDFNLDIETKNGDIRVFGEEKDDKYKSSNQNNTNNIKVRLDTGNIYIDDISYIN</sequence>
<evidence type="ECO:0000259" key="1">
    <source>
        <dbReference type="Pfam" id="PF13349"/>
    </source>
</evidence>
<evidence type="ECO:0000313" key="2">
    <source>
        <dbReference type="EMBL" id="TGG86830.1"/>
    </source>
</evidence>
<reference evidence="2 3" key="1">
    <citation type="submission" date="2019-04" db="EMBL/GenBank/DDBJ databases">
        <title>Draft genome sequence data and analysis of a Fermenting Bacterium, Geotoga petraea strain HO-Geo1, isolated from heavy-oil petroleum reservoir in Russia.</title>
        <authorList>
            <person name="Grouzdev D.S."/>
            <person name="Semenova E.M."/>
            <person name="Sokolova D.S."/>
            <person name="Tourova T.P."/>
            <person name="Poltaraus A.B."/>
            <person name="Nazina T.N."/>
        </authorList>
    </citation>
    <scope>NUCLEOTIDE SEQUENCE [LARGE SCALE GENOMIC DNA]</scope>
    <source>
        <strain evidence="2 3">HO-Geo1</strain>
    </source>
</reference>
<organism evidence="2 3">
    <name type="scientific">Geotoga petraea</name>
    <dbReference type="NCBI Taxonomy" id="28234"/>
    <lineage>
        <taxon>Bacteria</taxon>
        <taxon>Thermotogati</taxon>
        <taxon>Thermotogota</taxon>
        <taxon>Thermotogae</taxon>
        <taxon>Petrotogales</taxon>
        <taxon>Petrotogaceae</taxon>
        <taxon>Geotoga</taxon>
    </lineage>
</organism>
<protein>
    <recommendedName>
        <fullName evidence="1">DUF4097 domain-containing protein</fullName>
    </recommendedName>
</protein>
<dbReference type="OrthoDB" id="10012219at2"/>
<dbReference type="InterPro" id="IPR025164">
    <property type="entry name" value="Toastrack_DUF4097"/>
</dbReference>
<dbReference type="EMBL" id="SRME01000007">
    <property type="protein sequence ID" value="TGG86830.1"/>
    <property type="molecule type" value="Genomic_DNA"/>
</dbReference>
<proteinExistence type="predicted"/>
<gene>
    <name evidence="2" type="ORF">E4650_09285</name>
</gene>
<dbReference type="RefSeq" id="WP_135403161.1">
    <property type="nucleotide sequence ID" value="NZ_SRME01000007.1"/>
</dbReference>
<dbReference type="Pfam" id="PF13349">
    <property type="entry name" value="DUF4097"/>
    <property type="match status" value="1"/>
</dbReference>
<dbReference type="Proteomes" id="UP000297288">
    <property type="component" value="Unassembled WGS sequence"/>
</dbReference>
<dbReference type="AlphaFoldDB" id="A0A4Z0VXX9"/>
<evidence type="ECO:0000313" key="3">
    <source>
        <dbReference type="Proteomes" id="UP000297288"/>
    </source>
</evidence>
<comment type="caution">
    <text evidence="2">The sequence shown here is derived from an EMBL/GenBank/DDBJ whole genome shotgun (WGS) entry which is preliminary data.</text>
</comment>
<name>A0A4Z0VXX9_9BACT</name>
<accession>A0A4Z0VXX9</accession>